<proteinExistence type="inferred from homology"/>
<feature type="binding site" evidence="13">
    <location>
        <position position="396"/>
    </location>
    <ligand>
        <name>Zn(2+)</name>
        <dbReference type="ChEBI" id="CHEBI:29105"/>
        <note>catalytic</note>
    </ligand>
</feature>
<evidence type="ECO:0000256" key="5">
    <source>
        <dbReference type="ARBA" id="ARBA00022723"/>
    </source>
</evidence>
<comment type="cofactor">
    <cofactor evidence="13">
        <name>Zn(2+)</name>
        <dbReference type="ChEBI" id="CHEBI:29105"/>
    </cofactor>
    <text evidence="13">Binds 1 zinc ion per subunit.</text>
</comment>
<dbReference type="InterPro" id="IPR002320">
    <property type="entry name" value="Thr-tRNA-ligase_IIa"/>
</dbReference>
<dbReference type="FunFam" id="3.30.980.10:FF:000005">
    <property type="entry name" value="Threonyl-tRNA synthetase, mitochondrial"/>
    <property type="match status" value="1"/>
</dbReference>
<dbReference type="SUPFAM" id="SSF55186">
    <property type="entry name" value="ThrRS/AlaRS common domain"/>
    <property type="match status" value="1"/>
</dbReference>
<keyword evidence="5 13" id="KW-0479">Metal-binding</keyword>
<dbReference type="Gene3D" id="3.30.54.20">
    <property type="match status" value="1"/>
</dbReference>
<dbReference type="Pfam" id="PF00587">
    <property type="entry name" value="tRNA-synt_2b"/>
    <property type="match status" value="1"/>
</dbReference>
<feature type="region of interest" description="Catalytic" evidence="13">
    <location>
        <begin position="253"/>
        <end position="544"/>
    </location>
</feature>
<protein>
    <recommendedName>
        <fullName evidence="13">Threonine--tRNA ligase</fullName>
        <ecNumber evidence="13">6.1.1.3</ecNumber>
    </recommendedName>
    <alternativeName>
        <fullName evidence="13">Threonyl-tRNA synthetase</fullName>
        <shortName evidence="13">ThrRS</shortName>
    </alternativeName>
</protein>
<dbReference type="FunFam" id="3.30.930.10:FF:000002">
    <property type="entry name" value="Threonine--tRNA ligase"/>
    <property type="match status" value="1"/>
</dbReference>
<feature type="binding site" evidence="13">
    <location>
        <position position="521"/>
    </location>
    <ligand>
        <name>Zn(2+)</name>
        <dbReference type="ChEBI" id="CHEBI:29105"/>
        <note>catalytic</note>
    </ligand>
</feature>
<dbReference type="InterPro" id="IPR004154">
    <property type="entry name" value="Anticodon-bd"/>
</dbReference>
<organism evidence="15">
    <name type="scientific">Mesoaciditoga lauensis</name>
    <dbReference type="NCBI Taxonomy" id="1495039"/>
    <lineage>
        <taxon>Bacteria</taxon>
        <taxon>Thermotogati</taxon>
        <taxon>Thermotogota</taxon>
        <taxon>Thermotogae</taxon>
        <taxon>Mesoaciditogales</taxon>
        <taxon>Mesoaciditogaceae</taxon>
        <taxon>Mesoaciditoga</taxon>
    </lineage>
</organism>
<dbReference type="GO" id="GO:0000049">
    <property type="term" value="F:tRNA binding"/>
    <property type="evidence" value="ECO:0007669"/>
    <property type="project" value="UniProtKB-KW"/>
</dbReference>
<evidence type="ECO:0000256" key="11">
    <source>
        <dbReference type="ARBA" id="ARBA00023146"/>
    </source>
</evidence>
<keyword evidence="7 13" id="KW-0862">Zinc</keyword>
<dbReference type="CDD" id="cd00771">
    <property type="entry name" value="ThrRS_core"/>
    <property type="match status" value="1"/>
</dbReference>
<dbReference type="InterPro" id="IPR036621">
    <property type="entry name" value="Anticodon-bd_dom_sf"/>
</dbReference>
<keyword evidence="8 13" id="KW-0067">ATP-binding</keyword>
<dbReference type="EMBL" id="DTPE01000063">
    <property type="protein sequence ID" value="HGE74778.1"/>
    <property type="molecule type" value="Genomic_DNA"/>
</dbReference>
<dbReference type="InterPro" id="IPR045864">
    <property type="entry name" value="aa-tRNA-synth_II/BPL/LPL"/>
</dbReference>
<dbReference type="PROSITE" id="PS50862">
    <property type="entry name" value="AA_TRNA_LIGASE_II"/>
    <property type="match status" value="1"/>
</dbReference>
<dbReference type="SMART" id="SM00863">
    <property type="entry name" value="tRNA_SAD"/>
    <property type="match status" value="1"/>
</dbReference>
<dbReference type="Pfam" id="PF03129">
    <property type="entry name" value="HGTP_anticodon"/>
    <property type="match status" value="1"/>
</dbReference>
<gene>
    <name evidence="13 15" type="primary">thrS</name>
    <name evidence="15" type="ORF">ENX73_01470</name>
</gene>
<evidence type="ECO:0000256" key="4">
    <source>
        <dbReference type="ARBA" id="ARBA00022598"/>
    </source>
</evidence>
<dbReference type="GO" id="GO:0005524">
    <property type="term" value="F:ATP binding"/>
    <property type="evidence" value="ECO:0007669"/>
    <property type="project" value="UniProtKB-UniRule"/>
</dbReference>
<dbReference type="InterPro" id="IPR002314">
    <property type="entry name" value="aa-tRNA-synt_IIb"/>
</dbReference>
<dbReference type="Gene3D" id="3.30.930.10">
    <property type="entry name" value="Bira Bifunctional Protein, Domain 2"/>
    <property type="match status" value="1"/>
</dbReference>
<dbReference type="PRINTS" id="PR01047">
    <property type="entry name" value="TRNASYNTHTHR"/>
</dbReference>
<evidence type="ECO:0000259" key="14">
    <source>
        <dbReference type="PROSITE" id="PS50862"/>
    </source>
</evidence>
<evidence type="ECO:0000256" key="3">
    <source>
        <dbReference type="ARBA" id="ARBA00022555"/>
    </source>
</evidence>
<evidence type="ECO:0000313" key="15">
    <source>
        <dbReference type="EMBL" id="HGE74778.1"/>
    </source>
</evidence>
<evidence type="ECO:0000256" key="7">
    <source>
        <dbReference type="ARBA" id="ARBA00022833"/>
    </source>
</evidence>
<dbReference type="FunFam" id="3.40.50.800:FF:000001">
    <property type="entry name" value="Threonine--tRNA ligase"/>
    <property type="match status" value="1"/>
</dbReference>
<dbReference type="EC" id="6.1.1.3" evidence="13"/>
<dbReference type="HAMAP" id="MF_00184">
    <property type="entry name" value="Thr_tRNA_synth"/>
    <property type="match status" value="1"/>
</dbReference>
<dbReference type="PANTHER" id="PTHR11451">
    <property type="entry name" value="THREONINE-TRNA LIGASE"/>
    <property type="match status" value="1"/>
</dbReference>
<evidence type="ECO:0000256" key="8">
    <source>
        <dbReference type="ARBA" id="ARBA00022840"/>
    </source>
</evidence>
<dbReference type="Gene3D" id="3.30.980.10">
    <property type="entry name" value="Threonyl-trna Synthetase, Chain A, domain 2"/>
    <property type="match status" value="1"/>
</dbReference>
<dbReference type="Pfam" id="PF07973">
    <property type="entry name" value="tRNA_SAD"/>
    <property type="match status" value="1"/>
</dbReference>
<keyword evidence="10 13" id="KW-0648">Protein biosynthesis</keyword>
<dbReference type="InterPro" id="IPR012947">
    <property type="entry name" value="tRNA_SAD"/>
</dbReference>
<keyword evidence="4 13" id="KW-0436">Ligase</keyword>
<comment type="similarity">
    <text evidence="1 13">Belongs to the class-II aminoacyl-tRNA synthetase family.</text>
</comment>
<dbReference type="SUPFAM" id="SSF55681">
    <property type="entry name" value="Class II aaRS and biotin synthetases"/>
    <property type="match status" value="1"/>
</dbReference>
<keyword evidence="6 13" id="KW-0547">Nucleotide-binding</keyword>
<keyword evidence="11 13" id="KW-0030">Aminoacyl-tRNA synthetase</keyword>
<evidence type="ECO:0000256" key="1">
    <source>
        <dbReference type="ARBA" id="ARBA00008226"/>
    </source>
</evidence>
<dbReference type="GO" id="GO:0005737">
    <property type="term" value="C:cytoplasm"/>
    <property type="evidence" value="ECO:0007669"/>
    <property type="project" value="UniProtKB-SubCell"/>
</dbReference>
<dbReference type="GO" id="GO:0006435">
    <property type="term" value="P:threonyl-tRNA aminoacylation"/>
    <property type="evidence" value="ECO:0007669"/>
    <property type="project" value="UniProtKB-UniRule"/>
</dbReference>
<dbReference type="GO" id="GO:0004829">
    <property type="term" value="F:threonine-tRNA ligase activity"/>
    <property type="evidence" value="ECO:0007669"/>
    <property type="project" value="UniProtKB-UniRule"/>
</dbReference>
<evidence type="ECO:0000256" key="13">
    <source>
        <dbReference type="HAMAP-Rule" id="MF_00184"/>
    </source>
</evidence>
<comment type="subunit">
    <text evidence="13">Homodimer.</text>
</comment>
<reference evidence="15" key="1">
    <citation type="journal article" date="2020" name="mSystems">
        <title>Genome- and Community-Level Interaction Insights into Carbon Utilization and Element Cycling Functions of Hydrothermarchaeota in Hydrothermal Sediment.</title>
        <authorList>
            <person name="Zhou Z."/>
            <person name="Liu Y."/>
            <person name="Xu W."/>
            <person name="Pan J."/>
            <person name="Luo Z.H."/>
            <person name="Li M."/>
        </authorList>
    </citation>
    <scope>NUCLEOTIDE SEQUENCE [LARGE SCALE GENOMIC DNA]</scope>
    <source>
        <strain evidence="15">SpSt-966</strain>
    </source>
</reference>
<keyword evidence="2 13" id="KW-0963">Cytoplasm</keyword>
<dbReference type="NCBIfam" id="TIGR00418">
    <property type="entry name" value="thrS"/>
    <property type="match status" value="1"/>
</dbReference>
<dbReference type="CDD" id="cd00860">
    <property type="entry name" value="ThrRS_anticodon"/>
    <property type="match status" value="1"/>
</dbReference>
<evidence type="ECO:0000256" key="2">
    <source>
        <dbReference type="ARBA" id="ARBA00022490"/>
    </source>
</evidence>
<evidence type="ECO:0000256" key="10">
    <source>
        <dbReference type="ARBA" id="ARBA00022917"/>
    </source>
</evidence>
<dbReference type="Gene3D" id="3.40.50.800">
    <property type="entry name" value="Anticodon-binding domain"/>
    <property type="match status" value="1"/>
</dbReference>
<feature type="domain" description="Aminoacyl-transfer RNA synthetases class-II family profile" evidence="14">
    <location>
        <begin position="238"/>
        <end position="544"/>
    </location>
</feature>
<name>A0A7V3VS87_9BACT</name>
<dbReference type="AlphaFoldDB" id="A0A7V3VS87"/>
<dbReference type="FunFam" id="3.30.54.20:FF:000002">
    <property type="entry name" value="Threonine--tRNA ligase"/>
    <property type="match status" value="1"/>
</dbReference>
<dbReference type="SUPFAM" id="SSF52954">
    <property type="entry name" value="Class II aaRS ABD-related"/>
    <property type="match status" value="1"/>
</dbReference>
<dbReference type="InterPro" id="IPR033728">
    <property type="entry name" value="ThrRS_core"/>
</dbReference>
<dbReference type="GO" id="GO:0046872">
    <property type="term" value="F:metal ion binding"/>
    <property type="evidence" value="ECO:0007669"/>
    <property type="project" value="UniProtKB-KW"/>
</dbReference>
<comment type="catalytic activity">
    <reaction evidence="12 13">
        <text>tRNA(Thr) + L-threonine + ATP = L-threonyl-tRNA(Thr) + AMP + diphosphate + H(+)</text>
        <dbReference type="Rhea" id="RHEA:24624"/>
        <dbReference type="Rhea" id="RHEA-COMP:9670"/>
        <dbReference type="Rhea" id="RHEA-COMP:9704"/>
        <dbReference type="ChEBI" id="CHEBI:15378"/>
        <dbReference type="ChEBI" id="CHEBI:30616"/>
        <dbReference type="ChEBI" id="CHEBI:33019"/>
        <dbReference type="ChEBI" id="CHEBI:57926"/>
        <dbReference type="ChEBI" id="CHEBI:78442"/>
        <dbReference type="ChEBI" id="CHEBI:78534"/>
        <dbReference type="ChEBI" id="CHEBI:456215"/>
        <dbReference type="EC" id="6.1.1.3"/>
    </reaction>
</comment>
<accession>A0A7V3VS87</accession>
<dbReference type="InterPro" id="IPR047246">
    <property type="entry name" value="ThrRS_anticodon"/>
</dbReference>
<dbReference type="PANTHER" id="PTHR11451:SF44">
    <property type="entry name" value="THREONINE--TRNA LIGASE, CHLOROPLASTIC_MITOCHONDRIAL 2"/>
    <property type="match status" value="1"/>
</dbReference>
<dbReference type="InterPro" id="IPR006195">
    <property type="entry name" value="aa-tRNA-synth_II"/>
</dbReference>
<feature type="binding site" evidence="13">
    <location>
        <position position="345"/>
    </location>
    <ligand>
        <name>Zn(2+)</name>
        <dbReference type="ChEBI" id="CHEBI:29105"/>
        <note>catalytic</note>
    </ligand>
</feature>
<comment type="subcellular location">
    <subcellularLocation>
        <location evidence="13">Cytoplasm</location>
    </subcellularLocation>
</comment>
<evidence type="ECO:0000256" key="12">
    <source>
        <dbReference type="ARBA" id="ARBA00049515"/>
    </source>
</evidence>
<evidence type="ECO:0000256" key="9">
    <source>
        <dbReference type="ARBA" id="ARBA00022884"/>
    </source>
</evidence>
<sequence>MLCYNIEKRSIKKVNPLAKLFFGGKGYDVHDGILKDLVHDLHIDSKIVGGSKGKELVDLFYTVKDDDKIELFTVEDPKAADLYRHTMSHIMAQAIKRLYRDAKFAIGPTIEDGFYYDIDLPVTLNDEDLRKIEEEMKKIVKENIPLEKFSMNSKDAIKYFEDQNQPYKVEIIKDLGDDSITLYRQGDFTDLCRGPHVPSTGIVKYFKLLNISGAYWRGDEKNKMLQRIYGTAFYRKEDLEAHLKMLEEAEKRDHRKLGPQLDLFSLHPDVAPGMVFFHPKGTTIRRELEKFWREEHKKANYVEVITPMVMNESLWRQSGHWDHYRENMYFTEKENQMYAIKPMNCPGHIMIYKTQTRSYKDLPLRMCELGTVHRYERSGVVHGLFRARAFTQDDAHIFCTQEQIEKEIKDVIALVDKTYKLFGFPYKVELSTRPENSMGSDEIWEISTNALKSALEHIGLEFQINEGDGAFYGPKIDFHVRDSIGRTWQCATIQLDFLMPERFEISYVGPDNLDHRPVMIHRVIYGSIERFIGILIEHYAGAFPTWIAPVQVIVLPISDKHLEYAREVLKRLDDANIRVEIDDKARKINYKIREAQLQKIPYMLIIGDKEVENGSIALRLRSEKDVGEVKVDEFISNLLKEINERSQTSIYGD</sequence>
<dbReference type="InterPro" id="IPR018163">
    <property type="entry name" value="Thr/Ala-tRNA-synth_IIc_edit"/>
</dbReference>
<comment type="caution">
    <text evidence="15">The sequence shown here is derived from an EMBL/GenBank/DDBJ whole genome shotgun (WGS) entry which is preliminary data.</text>
</comment>
<keyword evidence="3 13" id="KW-0820">tRNA-binding</keyword>
<evidence type="ECO:0000256" key="6">
    <source>
        <dbReference type="ARBA" id="ARBA00022741"/>
    </source>
</evidence>
<keyword evidence="9 13" id="KW-0694">RNA-binding</keyword>